<evidence type="ECO:0000256" key="1">
    <source>
        <dbReference type="SAM" id="MobiDB-lite"/>
    </source>
</evidence>
<evidence type="ECO:0000313" key="2">
    <source>
        <dbReference type="EMBL" id="RYC68761.1"/>
    </source>
</evidence>
<sequence length="68" mass="7567">MTTAATGTLLSKTQVLDSFKDLPEHVSADALIEHILFIQSVMNGISQAERGQTTPHKEAMQEIRSWKK</sequence>
<accession>A0A4Q2UM21</accession>
<protein>
    <submittedName>
        <fullName evidence="2">Uncharacterized protein</fullName>
    </submittedName>
</protein>
<evidence type="ECO:0000313" key="3">
    <source>
        <dbReference type="Proteomes" id="UP000290407"/>
    </source>
</evidence>
<name>A0A4Q2UM21_9BACT</name>
<gene>
    <name evidence="2" type="ORF">EQG79_15150</name>
</gene>
<feature type="compositionally biased region" description="Basic and acidic residues" evidence="1">
    <location>
        <begin position="55"/>
        <end position="68"/>
    </location>
</feature>
<proteinExistence type="predicted"/>
<organism evidence="2 3">
    <name type="scientific">Spirosoma sordidisoli</name>
    <dbReference type="NCBI Taxonomy" id="2502893"/>
    <lineage>
        <taxon>Bacteria</taxon>
        <taxon>Pseudomonadati</taxon>
        <taxon>Bacteroidota</taxon>
        <taxon>Cytophagia</taxon>
        <taxon>Cytophagales</taxon>
        <taxon>Cytophagaceae</taxon>
        <taxon>Spirosoma</taxon>
    </lineage>
</organism>
<dbReference type="AlphaFoldDB" id="A0A4Q2UM21"/>
<dbReference type="Proteomes" id="UP000290407">
    <property type="component" value="Unassembled WGS sequence"/>
</dbReference>
<keyword evidence="3" id="KW-1185">Reference proteome</keyword>
<reference evidence="2 3" key="1">
    <citation type="submission" date="2019-01" db="EMBL/GenBank/DDBJ databases">
        <title>Spirosoma flava sp. nov., a propanil-degrading bacterium isolated from herbicide-contaminated soil.</title>
        <authorList>
            <person name="Zhang L."/>
            <person name="Jiang J.-D."/>
        </authorList>
    </citation>
    <scope>NUCLEOTIDE SEQUENCE [LARGE SCALE GENOMIC DNA]</scope>
    <source>
        <strain evidence="2 3">TY50</strain>
    </source>
</reference>
<dbReference type="RefSeq" id="WP_129602327.1">
    <property type="nucleotide sequence ID" value="NZ_SBLB01000004.1"/>
</dbReference>
<feature type="region of interest" description="Disordered" evidence="1">
    <location>
        <begin position="48"/>
        <end position="68"/>
    </location>
</feature>
<comment type="caution">
    <text evidence="2">The sequence shown here is derived from an EMBL/GenBank/DDBJ whole genome shotgun (WGS) entry which is preliminary data.</text>
</comment>
<dbReference type="EMBL" id="SBLB01000004">
    <property type="protein sequence ID" value="RYC68761.1"/>
    <property type="molecule type" value="Genomic_DNA"/>
</dbReference>